<dbReference type="Gene3D" id="2.60.40.10">
    <property type="entry name" value="Immunoglobulins"/>
    <property type="match status" value="3"/>
</dbReference>
<proteinExistence type="predicted"/>
<feature type="domain" description="Secretion system C-terminal sorting" evidence="1">
    <location>
        <begin position="1507"/>
        <end position="1572"/>
    </location>
</feature>
<gene>
    <name evidence="2" type="ORF">SAMN05661096_02015</name>
</gene>
<reference evidence="3" key="1">
    <citation type="submission" date="2017-04" db="EMBL/GenBank/DDBJ databases">
        <authorList>
            <person name="Varghese N."/>
            <person name="Submissions S."/>
        </authorList>
    </citation>
    <scope>NUCLEOTIDE SEQUENCE [LARGE SCALE GENOMIC DNA]</scope>
    <source>
        <strain evidence="3">DSM 4125</strain>
    </source>
</reference>
<dbReference type="OrthoDB" id="972884at2"/>
<accession>A0A1X7JRH0</accession>
<dbReference type="NCBIfam" id="TIGR04183">
    <property type="entry name" value="Por_Secre_tail"/>
    <property type="match status" value="1"/>
</dbReference>
<dbReference type="Pfam" id="PF18962">
    <property type="entry name" value="Por_Secre_tail"/>
    <property type="match status" value="1"/>
</dbReference>
<keyword evidence="3" id="KW-1185">Reference proteome</keyword>
<evidence type="ECO:0000259" key="1">
    <source>
        <dbReference type="Pfam" id="PF18962"/>
    </source>
</evidence>
<protein>
    <submittedName>
        <fullName evidence="2">Por secretion system C-terminal sorting domain-containing protein</fullName>
    </submittedName>
</protein>
<dbReference type="SUPFAM" id="SSF117074">
    <property type="entry name" value="Hypothetical protein PA1324"/>
    <property type="match status" value="1"/>
</dbReference>
<dbReference type="InterPro" id="IPR026444">
    <property type="entry name" value="Secre_tail"/>
</dbReference>
<evidence type="ECO:0000313" key="2">
    <source>
        <dbReference type="EMBL" id="SMG30854.1"/>
    </source>
</evidence>
<sequence>MPIELFSLVLNFGFLQFIMRKLILLPFLTFLLALPAFSQDLIIESMTVEASYHMHSAFTYSATVKNIGVIPSNPGSLKIYFGIDANDYSNYVSQISIPALSADETLTLVAEIGGTEYVTDMDEAIGTYFVNTLIDPNAYNFFDVDPSNNKYQAGTTEVIASTADIILSDFSLDQNANLVQGGELSMTIDAANPGSTIRGMYIKAYLSEDEVFDENDLELESSDYLRFDYQSAVTGAVLDNFEIPFNLTASEYHIFLQIDCFDIIEEVDEANNIYQAGTVQIANSDAILSINEATIDYYWTDSGVDISFEITNTGSTDVSHYQYYVSSYSGGDGYNPPNYGTIGAGETWWEFVYLNNYEISGSYIYIGNNDPKYPYISEVEVYIGNEPTFNYNFNIADVYHSSPVETEDSEIPITVEIENPNNNSIYESATIDITLESLDGQIVENYSINEYVSMYDYGTDELNLSLPNRSSLIAGTYNVTTDITLTYESGGAGPFSSELEIIGSEFNIDVEVLGQNGDIINQGVVYFYEKTTEGGISFLSSAEIAELDGVGKVSFLQSAGNYMFYVVPDKDEFPNYIRTVSGNTFKLEETSFTEINSNATIQIETIYVDSNALNGSKIIEGNVVSGTATGRMTYSQTARASFDQTPVYLIQDNSVVAFTTTNASGAFSFSNLENGDYDVYFDDGDILESNDITANVNIDETTDIVNLTIDESGEVGIEDLKMEINAFFIGTKDVEADENHVSVEYGLSNSYLHNSIDIQDAFFYCYIKQNDVVLDSIAFERDLVIQQYDSLQFQNSLQLTNPLNIGTYEVELHLSTPYQNTKVRGSERFFDVIEPHYDVTIRAFDSQQLALASGIVQLYKVDESGQLVLFEEKAVAQDGVAIFNTPTCDYIVNVVPDKVDFPNLLSSFQNQKYYYSDADIQTLVTDTEHQVNVVSNPAQNLNGNRKVVFDLIDDNFRFDQTLVVLANAADSSVINTATMEENHVEIENLETGEYLFYLDDGSITMNHEKWYSLVINEQDDLYQIEIGSNTAVNQYDLDFVVSKDSVFNNYNNIGQLDMAFAIDKQSESFPDELLSVDFRIDLISNEGSDSLAFLYSEMLDFNVFENLSKTFLFDSFLDAGTYDVKVNYASQYTDGFVEGGAFTIDILDAGVNLTKVQIGQELLENASQIPLELHLNGSTDSLADFTVYYEHQLIKGTDTITIETHQKSIEIGNEESKTYSYAVDLENPLALGDYRLVTIFSPHHNAKNNQQLVETTFRIKNERLTLSNLKLSEELSIISGSMDFSFNINANSEDSIKNQNTKLFGYLIYKNDTLVHTEEDLSLNIPQSSTAAFQNSIDFDDHFSSGLNPGDYKFIIELKHPEDIYSEKAVTTFRIRDLSIKLLEVVIPEEVSGNEDQIDCEIKVYGNSNDIVRSLETSFKIAIFSKDEIVADTVFTKFLTIQRSGFINLKMPLSFLTELQDGDYVLELSYITNYMSNYSDVISQEFAVSTESEITSNRDKLISEYSIYPNPFVDHLQIAGDDFDAVFLYDQYGKLIKTYNEEKGFENLGYLNAGVYLLVIKYKGSVIHKKLVKK</sequence>
<dbReference type="EMBL" id="FXAW01000003">
    <property type="protein sequence ID" value="SMG30854.1"/>
    <property type="molecule type" value="Genomic_DNA"/>
</dbReference>
<name>A0A1X7JRH0_9BACT</name>
<dbReference type="InterPro" id="IPR013783">
    <property type="entry name" value="Ig-like_fold"/>
</dbReference>
<dbReference type="Proteomes" id="UP000193804">
    <property type="component" value="Unassembled WGS sequence"/>
</dbReference>
<organism evidence="2 3">
    <name type="scientific">Marivirga sericea</name>
    <dbReference type="NCBI Taxonomy" id="1028"/>
    <lineage>
        <taxon>Bacteria</taxon>
        <taxon>Pseudomonadati</taxon>
        <taxon>Bacteroidota</taxon>
        <taxon>Cytophagia</taxon>
        <taxon>Cytophagales</taxon>
        <taxon>Marivirgaceae</taxon>
        <taxon>Marivirga</taxon>
    </lineage>
</organism>
<evidence type="ECO:0000313" key="3">
    <source>
        <dbReference type="Proteomes" id="UP000193804"/>
    </source>
</evidence>